<dbReference type="RefSeq" id="WP_111392306.1">
    <property type="nucleotide sequence ID" value="NZ_QKTX01000004.1"/>
</dbReference>
<evidence type="ECO:0000313" key="2">
    <source>
        <dbReference type="Proteomes" id="UP000248917"/>
    </source>
</evidence>
<proteinExistence type="predicted"/>
<comment type="caution">
    <text evidence="1">The sequence shown here is derived from an EMBL/GenBank/DDBJ whole genome shotgun (WGS) entry which is preliminary data.</text>
</comment>
<keyword evidence="2" id="KW-1185">Reference proteome</keyword>
<protein>
    <recommendedName>
        <fullName evidence="3">TolB-like protein</fullName>
    </recommendedName>
</protein>
<dbReference type="Proteomes" id="UP000248917">
    <property type="component" value="Unassembled WGS sequence"/>
</dbReference>
<name>A0A326S4B0_9BACT</name>
<dbReference type="AlphaFoldDB" id="A0A326S4B0"/>
<sequence length="383" mass="43851">MKHFLQVLNVSLALVIWGCNSSDRNSNLSSSDWELEIVDSLQIQSLESLDLMDIHPERGLFLFNVQKENAPMILVDKNGEILHRLDVPKDAPTGFGGICSGAIFSGDSILIQGRRGIYSYDLKFNFLSRLNRPYPPKGMIYVGFDHLRTANTYEGPALISFSGNPQTDYPPNQREFYENFNGLDLIPVSTLEFKPIAPLHPDSRYLSSGMAFNLISLTFSISNSQLTYAHPTDSMLYDMDLMDPQLRQKATKIPFDKFVLRNGFPFGSQEDYDGPTDYEGQLSNIFKVGDNDLLLYYSGIKKEDLPPLTQDRASRRNEINRMNPQKWMVRDAQNKFTKPKLVSPKYRIVRVDSQNRIWAMQNVNQLEEEPEVVTVYQLKLIRK</sequence>
<accession>A0A326S4B0</accession>
<evidence type="ECO:0008006" key="3">
    <source>
        <dbReference type="Google" id="ProtNLM"/>
    </source>
</evidence>
<dbReference type="OrthoDB" id="821888at2"/>
<organism evidence="1 2">
    <name type="scientific">Algoriphagus aquaeductus</name>
    <dbReference type="NCBI Taxonomy" id="475299"/>
    <lineage>
        <taxon>Bacteria</taxon>
        <taxon>Pseudomonadati</taxon>
        <taxon>Bacteroidota</taxon>
        <taxon>Cytophagia</taxon>
        <taxon>Cytophagales</taxon>
        <taxon>Cyclobacteriaceae</taxon>
        <taxon>Algoriphagus</taxon>
    </lineage>
</organism>
<gene>
    <name evidence="1" type="ORF">CLV31_104307</name>
</gene>
<dbReference type="EMBL" id="QKTX01000004">
    <property type="protein sequence ID" value="PZV84653.1"/>
    <property type="molecule type" value="Genomic_DNA"/>
</dbReference>
<evidence type="ECO:0000313" key="1">
    <source>
        <dbReference type="EMBL" id="PZV84653.1"/>
    </source>
</evidence>
<reference evidence="1 2" key="1">
    <citation type="submission" date="2018-06" db="EMBL/GenBank/DDBJ databases">
        <title>Genomic Encyclopedia of Archaeal and Bacterial Type Strains, Phase II (KMG-II): from individual species to whole genera.</title>
        <authorList>
            <person name="Goeker M."/>
        </authorList>
    </citation>
    <scope>NUCLEOTIDE SEQUENCE [LARGE SCALE GENOMIC DNA]</scope>
    <source>
        <strain evidence="1 2">T4</strain>
    </source>
</reference>